<evidence type="ECO:0000313" key="4">
    <source>
        <dbReference type="Proteomes" id="UP001501183"/>
    </source>
</evidence>
<dbReference type="PANTHER" id="PTHR39338:SF6">
    <property type="entry name" value="BLL5662 PROTEIN"/>
    <property type="match status" value="1"/>
</dbReference>
<accession>A0ABP8P0Y4</accession>
<dbReference type="InterPro" id="IPR002035">
    <property type="entry name" value="VWF_A"/>
</dbReference>
<dbReference type="RefSeq" id="WP_345344178.1">
    <property type="nucleotide sequence ID" value="NZ_BAABFB010000030.1"/>
</dbReference>
<protein>
    <submittedName>
        <fullName evidence="3">VWA domain-containing protein</fullName>
    </submittedName>
</protein>
<reference evidence="4" key="1">
    <citation type="journal article" date="2019" name="Int. J. Syst. Evol. Microbiol.">
        <title>The Global Catalogue of Microorganisms (GCM) 10K type strain sequencing project: providing services to taxonomists for standard genome sequencing and annotation.</title>
        <authorList>
            <consortium name="The Broad Institute Genomics Platform"/>
            <consortium name="The Broad Institute Genome Sequencing Center for Infectious Disease"/>
            <person name="Wu L."/>
            <person name="Ma J."/>
        </authorList>
    </citation>
    <scope>NUCLEOTIDE SEQUENCE [LARGE SCALE GENOMIC DNA]</scope>
    <source>
        <strain evidence="4">JCM 32206</strain>
    </source>
</reference>
<gene>
    <name evidence="3" type="ORF">GCM10023094_19620</name>
</gene>
<dbReference type="InterPro" id="IPR036465">
    <property type="entry name" value="vWFA_dom_sf"/>
</dbReference>
<evidence type="ECO:0000313" key="3">
    <source>
        <dbReference type="EMBL" id="GAA4477418.1"/>
    </source>
</evidence>
<feature type="domain" description="VWFA" evidence="2">
    <location>
        <begin position="223"/>
        <end position="383"/>
    </location>
</feature>
<dbReference type="SUPFAM" id="SSF53300">
    <property type="entry name" value="vWA-like"/>
    <property type="match status" value="1"/>
</dbReference>
<name>A0ABP8P0Y4_9NOCA</name>
<evidence type="ECO:0000259" key="2">
    <source>
        <dbReference type="SMART" id="SM00327"/>
    </source>
</evidence>
<organism evidence="3 4">
    <name type="scientific">Rhodococcus olei</name>
    <dbReference type="NCBI Taxonomy" id="2161675"/>
    <lineage>
        <taxon>Bacteria</taxon>
        <taxon>Bacillati</taxon>
        <taxon>Actinomycetota</taxon>
        <taxon>Actinomycetes</taxon>
        <taxon>Mycobacteriales</taxon>
        <taxon>Nocardiaceae</taxon>
        <taxon>Rhodococcus</taxon>
    </lineage>
</organism>
<dbReference type="PANTHER" id="PTHR39338">
    <property type="entry name" value="BLL5662 PROTEIN-RELATED"/>
    <property type="match status" value="1"/>
</dbReference>
<dbReference type="CDD" id="cd00198">
    <property type="entry name" value="vWFA"/>
    <property type="match status" value="1"/>
</dbReference>
<sequence>MSDPPLARAIDLAAFATAMNARLRAAGIAVTEGGAAEFARALVVLPPTSTSRLYWAARLTLVRRQADLAVFDRVFSAVFAGAAPLIPRDARRPGPVAPPEPQGRVLVPPSGAGSAEHRGGGLPTSSIPAGHERAADARALRLRLPGRIETLAGSPFGQLQEDELRALRSWLDLASAGWPRRRTRRRRRHPSGRRIALRDTIARSRRTGWETVEIVRTRPVTRPRRLVLLCDVSQSMQPYAGVYLHLMRAAVTRRDAEVFAFSTRLTRLTAVLAHRSAEAAIAHANDRVVDRFGGTHIAGSVRALLASHHGNALRGAVVLIASDGWDSDRPDELRAAMARLQRRAHRVIWLNPRAGAAHFEPLAGAMAAALPYCDRLLPADTLTAVCEALAVIGAVAARPRTATAH</sequence>
<evidence type="ECO:0000256" key="1">
    <source>
        <dbReference type="SAM" id="MobiDB-lite"/>
    </source>
</evidence>
<keyword evidence="4" id="KW-1185">Reference proteome</keyword>
<dbReference type="SMART" id="SM00327">
    <property type="entry name" value="VWA"/>
    <property type="match status" value="1"/>
</dbReference>
<dbReference type="InterPro" id="IPR008912">
    <property type="entry name" value="Uncharacterised_CoxE"/>
</dbReference>
<dbReference type="EMBL" id="BAABFB010000030">
    <property type="protein sequence ID" value="GAA4477418.1"/>
    <property type="molecule type" value="Genomic_DNA"/>
</dbReference>
<feature type="region of interest" description="Disordered" evidence="1">
    <location>
        <begin position="89"/>
        <end position="130"/>
    </location>
</feature>
<dbReference type="Proteomes" id="UP001501183">
    <property type="component" value="Unassembled WGS sequence"/>
</dbReference>
<comment type="caution">
    <text evidence="3">The sequence shown here is derived from an EMBL/GenBank/DDBJ whole genome shotgun (WGS) entry which is preliminary data.</text>
</comment>
<dbReference type="PIRSF" id="PIRSF010256">
    <property type="entry name" value="CoxE_vWa"/>
    <property type="match status" value="1"/>
</dbReference>
<dbReference type="Pfam" id="PF05762">
    <property type="entry name" value="VWA_CoxE"/>
    <property type="match status" value="1"/>
</dbReference>
<proteinExistence type="predicted"/>
<dbReference type="InterPro" id="IPR011195">
    <property type="entry name" value="UCP010256"/>
</dbReference>